<reference evidence="1 2" key="1">
    <citation type="submission" date="2020-04" db="EMBL/GenBank/DDBJ databases">
        <title>Draft Genome Sequence of Streptomyces morookaense DSM 40503, an 8-azaguanine-producing strain.</title>
        <authorList>
            <person name="Qi J."/>
            <person name="Gao J.-M."/>
        </authorList>
    </citation>
    <scope>NUCLEOTIDE SEQUENCE [LARGE SCALE GENOMIC DNA]</scope>
    <source>
        <strain evidence="1 2">DSM 40503</strain>
    </source>
</reference>
<dbReference type="EMBL" id="JABBXF010000004">
    <property type="protein sequence ID" value="NVK76619.1"/>
    <property type="molecule type" value="Genomic_DNA"/>
</dbReference>
<accession>A0A7Y7E5V3</accession>
<sequence>MPAILVLVHDYTGRRTLEITLADAQPPADLWLLRHHGSEDRHGRQGSAAADGLGAYLNGEDTDGQNLVVWYCGHLVHHVDDAGRDRHAVGPGLVPLGPW</sequence>
<dbReference type="Proteomes" id="UP000587462">
    <property type="component" value="Unassembled WGS sequence"/>
</dbReference>
<dbReference type="AlphaFoldDB" id="A0A7Y7E5V3"/>
<evidence type="ECO:0000313" key="2">
    <source>
        <dbReference type="Proteomes" id="UP000587462"/>
    </source>
</evidence>
<name>A0A7Y7E5V3_STRMO</name>
<keyword evidence="2" id="KW-1185">Reference proteome</keyword>
<protein>
    <submittedName>
        <fullName evidence="1">Uncharacterized protein</fullName>
    </submittedName>
</protein>
<organism evidence="1 2">
    <name type="scientific">Streptomyces morookaense</name>
    <name type="common">Streptoverticillium morookaense</name>
    <dbReference type="NCBI Taxonomy" id="1970"/>
    <lineage>
        <taxon>Bacteria</taxon>
        <taxon>Bacillati</taxon>
        <taxon>Actinomycetota</taxon>
        <taxon>Actinomycetes</taxon>
        <taxon>Kitasatosporales</taxon>
        <taxon>Streptomycetaceae</taxon>
        <taxon>Streptomyces</taxon>
    </lineage>
</organism>
<proteinExistence type="predicted"/>
<evidence type="ECO:0000313" key="1">
    <source>
        <dbReference type="EMBL" id="NVK76619.1"/>
    </source>
</evidence>
<comment type="caution">
    <text evidence="1">The sequence shown here is derived from an EMBL/GenBank/DDBJ whole genome shotgun (WGS) entry which is preliminary data.</text>
</comment>
<dbReference type="RefSeq" id="WP_171078402.1">
    <property type="nucleotide sequence ID" value="NZ_BNBU01000001.1"/>
</dbReference>
<gene>
    <name evidence="1" type="ORF">HG542_02980</name>
</gene>